<evidence type="ECO:0000256" key="1">
    <source>
        <dbReference type="SAM" id="Phobius"/>
    </source>
</evidence>
<proteinExistence type="predicted"/>
<dbReference type="EMBL" id="AZMM01005565">
    <property type="protein sequence ID" value="ETJ40536.1"/>
    <property type="molecule type" value="Genomic_DNA"/>
</dbReference>
<comment type="caution">
    <text evidence="2">The sequence shown here is derived from an EMBL/GenBank/DDBJ whole genome shotgun (WGS) entry which is preliminary data.</text>
</comment>
<evidence type="ECO:0000313" key="2">
    <source>
        <dbReference type="EMBL" id="ETJ40536.1"/>
    </source>
</evidence>
<feature type="transmembrane region" description="Helical" evidence="1">
    <location>
        <begin position="6"/>
        <end position="29"/>
    </location>
</feature>
<keyword evidence="1" id="KW-0472">Membrane</keyword>
<sequence length="40" mass="4425">MYSKFFIYRVIICAIPIILMDIALISAMITGGYEGNLKAA</sequence>
<dbReference type="AlphaFoldDB" id="W1YDT1"/>
<accession>W1YDT1</accession>
<feature type="non-terminal residue" evidence="2">
    <location>
        <position position="40"/>
    </location>
</feature>
<name>W1YDT1_9ZZZZ</name>
<organism evidence="2">
    <name type="scientific">human gut metagenome</name>
    <dbReference type="NCBI Taxonomy" id="408170"/>
    <lineage>
        <taxon>unclassified sequences</taxon>
        <taxon>metagenomes</taxon>
        <taxon>organismal metagenomes</taxon>
    </lineage>
</organism>
<protein>
    <submittedName>
        <fullName evidence="2">Uncharacterized protein</fullName>
    </submittedName>
</protein>
<keyword evidence="1" id="KW-1133">Transmembrane helix</keyword>
<keyword evidence="1" id="KW-0812">Transmembrane</keyword>
<reference evidence="2" key="1">
    <citation type="submission" date="2013-12" db="EMBL/GenBank/DDBJ databases">
        <title>A Varibaculum cambriense genome reconstructed from a premature infant gut community with otherwise low bacterial novelty that shifts toward anaerobic metabolism during the third week of life.</title>
        <authorList>
            <person name="Brown C.T."/>
            <person name="Sharon I."/>
            <person name="Thomas B.C."/>
            <person name="Castelle C.J."/>
            <person name="Morowitz M.J."/>
            <person name="Banfield J.F."/>
        </authorList>
    </citation>
    <scope>NUCLEOTIDE SEQUENCE</scope>
</reference>
<gene>
    <name evidence="2" type="ORF">Q604_UNBC05565G0001</name>
</gene>